<comment type="similarity">
    <text evidence="1">Belongs to the UPF0065 (bug) family.</text>
</comment>
<dbReference type="PANTHER" id="PTHR42928">
    <property type="entry name" value="TRICARBOXYLATE-BINDING PROTEIN"/>
    <property type="match status" value="1"/>
</dbReference>
<sequence>MNVSRLTSRRLALGLLAASSMAFSGSLLAQSNAQPLTITVGFPPGGNVDSVARNLAAGMQTALGRTVVVDNKPGAGGQIAMQSLARAMPDGRTLMLSNEHAISIVPMTVRNTGYDANKDLIPVVTVAELPLALAVHPSVKANNLQDLVAWGKAQSSGLNVGIPAPASQPDFGVSVLAKKFGMKASSVPYRGGAPMVADLVGGHIMAGLSGISEFIPHHKSGGIRIIAVSGPQRLSQMPDVPTFTESGLTGFEERTFMGLFAPAGTSRELLARYREAAKAVIATPAYRQALDGLGLVATFGDDKDLAARVKHTTETWGPVIRDSGFVMQ</sequence>
<organism evidence="3 4">
    <name type="scientific">Hydrogenophaga defluvii</name>
    <dbReference type="NCBI Taxonomy" id="249410"/>
    <lineage>
        <taxon>Bacteria</taxon>
        <taxon>Pseudomonadati</taxon>
        <taxon>Pseudomonadota</taxon>
        <taxon>Betaproteobacteria</taxon>
        <taxon>Burkholderiales</taxon>
        <taxon>Comamonadaceae</taxon>
        <taxon>Hydrogenophaga</taxon>
    </lineage>
</organism>
<accession>A0ABW2SA27</accession>
<keyword evidence="4" id="KW-1185">Reference proteome</keyword>
<keyword evidence="2" id="KW-0732">Signal</keyword>
<dbReference type="SUPFAM" id="SSF53850">
    <property type="entry name" value="Periplasmic binding protein-like II"/>
    <property type="match status" value="1"/>
</dbReference>
<evidence type="ECO:0000313" key="3">
    <source>
        <dbReference type="EMBL" id="MFC7460155.1"/>
    </source>
</evidence>
<dbReference type="Pfam" id="PF03401">
    <property type="entry name" value="TctC"/>
    <property type="match status" value="1"/>
</dbReference>
<dbReference type="Gene3D" id="3.40.190.10">
    <property type="entry name" value="Periplasmic binding protein-like II"/>
    <property type="match status" value="1"/>
</dbReference>
<dbReference type="PANTHER" id="PTHR42928:SF5">
    <property type="entry name" value="BLR1237 PROTEIN"/>
    <property type="match status" value="1"/>
</dbReference>
<dbReference type="Gene3D" id="3.40.190.150">
    <property type="entry name" value="Bordetella uptake gene, domain 1"/>
    <property type="match status" value="1"/>
</dbReference>
<dbReference type="Proteomes" id="UP001596457">
    <property type="component" value="Unassembled WGS sequence"/>
</dbReference>
<evidence type="ECO:0000313" key="4">
    <source>
        <dbReference type="Proteomes" id="UP001596457"/>
    </source>
</evidence>
<dbReference type="EMBL" id="JBHTBZ010000015">
    <property type="protein sequence ID" value="MFC7460155.1"/>
    <property type="molecule type" value="Genomic_DNA"/>
</dbReference>
<protein>
    <submittedName>
        <fullName evidence="3">Tripartite tricarboxylate transporter substrate-binding protein</fullName>
    </submittedName>
</protein>
<reference evidence="4" key="1">
    <citation type="journal article" date="2019" name="Int. J. Syst. Evol. Microbiol.">
        <title>The Global Catalogue of Microorganisms (GCM) 10K type strain sequencing project: providing services to taxonomists for standard genome sequencing and annotation.</title>
        <authorList>
            <consortium name="The Broad Institute Genomics Platform"/>
            <consortium name="The Broad Institute Genome Sequencing Center for Infectious Disease"/>
            <person name="Wu L."/>
            <person name="Ma J."/>
        </authorList>
    </citation>
    <scope>NUCLEOTIDE SEQUENCE [LARGE SCALE GENOMIC DNA]</scope>
    <source>
        <strain evidence="4">CCUG 53903</strain>
    </source>
</reference>
<gene>
    <name evidence="3" type="ORF">ACFQU0_06895</name>
</gene>
<feature type="signal peptide" evidence="2">
    <location>
        <begin position="1"/>
        <end position="29"/>
    </location>
</feature>
<evidence type="ECO:0000256" key="2">
    <source>
        <dbReference type="SAM" id="SignalP"/>
    </source>
</evidence>
<dbReference type="InterPro" id="IPR042100">
    <property type="entry name" value="Bug_dom1"/>
</dbReference>
<dbReference type="InterPro" id="IPR005064">
    <property type="entry name" value="BUG"/>
</dbReference>
<dbReference type="PIRSF" id="PIRSF017082">
    <property type="entry name" value="YflP"/>
    <property type="match status" value="1"/>
</dbReference>
<feature type="chain" id="PRO_5046125461" evidence="2">
    <location>
        <begin position="30"/>
        <end position="328"/>
    </location>
</feature>
<dbReference type="RefSeq" id="WP_382199439.1">
    <property type="nucleotide sequence ID" value="NZ_JBHTBZ010000015.1"/>
</dbReference>
<evidence type="ECO:0000256" key="1">
    <source>
        <dbReference type="ARBA" id="ARBA00006987"/>
    </source>
</evidence>
<name>A0ABW2SA27_9BURK</name>
<comment type="caution">
    <text evidence="3">The sequence shown here is derived from an EMBL/GenBank/DDBJ whole genome shotgun (WGS) entry which is preliminary data.</text>
</comment>
<proteinExistence type="inferred from homology"/>